<dbReference type="AlphaFoldDB" id="A0A0D9ZVJ0"/>
<sequence length="257" mass="27726">MAVEPTVCSHVLVLASSTPQTSLSARAKQADNAGISAVGDNDMAGSHDGHHGCEAHHLLACVGLLGAIDLAIHPGEPRRHSLLPLGLVLVLDINAIAVARQQLPKSYLLREHHVHPLPAHLCTWDPPCPSYTVKNLVILLLAILFHVAAPFHRRLLHGNQEWRHKEDGVFHLPLVPDHRHRPMEHARRPSPCFVALPSQNSAFPLPLSPIVLASTTNRLPEIRRLHSIPRQGPIVVGVVFPNSGAAVPTSASHGSGP</sequence>
<evidence type="ECO:0000313" key="1">
    <source>
        <dbReference type="EnsemblPlants" id="OGLUM05G06960.1"/>
    </source>
</evidence>
<reference evidence="1" key="1">
    <citation type="submission" date="2015-04" db="UniProtKB">
        <authorList>
            <consortium name="EnsemblPlants"/>
        </authorList>
    </citation>
    <scope>IDENTIFICATION</scope>
</reference>
<keyword evidence="2" id="KW-1185">Reference proteome</keyword>
<evidence type="ECO:0000313" key="2">
    <source>
        <dbReference type="Proteomes" id="UP000026961"/>
    </source>
</evidence>
<reference evidence="1" key="2">
    <citation type="submission" date="2018-05" db="EMBL/GenBank/DDBJ databases">
        <title>OgluRS3 (Oryza glumaepatula Reference Sequence Version 3).</title>
        <authorList>
            <person name="Zhang J."/>
            <person name="Kudrna D."/>
            <person name="Lee S."/>
            <person name="Talag J."/>
            <person name="Welchert J."/>
            <person name="Wing R.A."/>
        </authorList>
    </citation>
    <scope>NUCLEOTIDE SEQUENCE [LARGE SCALE GENOMIC DNA]</scope>
</reference>
<protein>
    <submittedName>
        <fullName evidence="1">Uncharacterized protein</fullName>
    </submittedName>
</protein>
<dbReference type="Gramene" id="OGLUM05G06960.1">
    <property type="protein sequence ID" value="OGLUM05G06960.1"/>
    <property type="gene ID" value="OGLUM05G06960"/>
</dbReference>
<organism evidence="1">
    <name type="scientific">Oryza glumipatula</name>
    <dbReference type="NCBI Taxonomy" id="40148"/>
    <lineage>
        <taxon>Eukaryota</taxon>
        <taxon>Viridiplantae</taxon>
        <taxon>Streptophyta</taxon>
        <taxon>Embryophyta</taxon>
        <taxon>Tracheophyta</taxon>
        <taxon>Spermatophyta</taxon>
        <taxon>Magnoliopsida</taxon>
        <taxon>Liliopsida</taxon>
        <taxon>Poales</taxon>
        <taxon>Poaceae</taxon>
        <taxon>BOP clade</taxon>
        <taxon>Oryzoideae</taxon>
        <taxon>Oryzeae</taxon>
        <taxon>Oryzinae</taxon>
        <taxon>Oryza</taxon>
    </lineage>
</organism>
<name>A0A0D9ZVJ0_9ORYZ</name>
<dbReference type="HOGENOM" id="CLU_1083285_0_0_1"/>
<dbReference type="Proteomes" id="UP000026961">
    <property type="component" value="Chromosome 5"/>
</dbReference>
<dbReference type="EnsemblPlants" id="OGLUM05G06960.1">
    <property type="protein sequence ID" value="OGLUM05G06960.1"/>
    <property type="gene ID" value="OGLUM05G06960"/>
</dbReference>
<accession>A0A0D9ZVJ0</accession>
<proteinExistence type="predicted"/>